<protein>
    <submittedName>
        <fullName evidence="2">Uncharacterized protein</fullName>
    </submittedName>
</protein>
<name>A0A6A4RU60_SCOMX</name>
<dbReference type="EMBL" id="VEVO01000022">
    <property type="protein sequence ID" value="KAF0023568.1"/>
    <property type="molecule type" value="Genomic_DNA"/>
</dbReference>
<gene>
    <name evidence="2" type="ORF">F2P81_024198</name>
</gene>
<evidence type="ECO:0000256" key="1">
    <source>
        <dbReference type="SAM" id="MobiDB-lite"/>
    </source>
</evidence>
<comment type="caution">
    <text evidence="2">The sequence shown here is derived from an EMBL/GenBank/DDBJ whole genome shotgun (WGS) entry which is preliminary data.</text>
</comment>
<evidence type="ECO:0000313" key="2">
    <source>
        <dbReference type="EMBL" id="KAF0023568.1"/>
    </source>
</evidence>
<proteinExistence type="predicted"/>
<accession>A0A6A4RU60</accession>
<dbReference type="AlphaFoldDB" id="A0A6A4RU60"/>
<evidence type="ECO:0000313" key="3">
    <source>
        <dbReference type="Proteomes" id="UP000438429"/>
    </source>
</evidence>
<organism evidence="2 3">
    <name type="scientific">Scophthalmus maximus</name>
    <name type="common">Turbot</name>
    <name type="synonym">Psetta maxima</name>
    <dbReference type="NCBI Taxonomy" id="52904"/>
    <lineage>
        <taxon>Eukaryota</taxon>
        <taxon>Metazoa</taxon>
        <taxon>Chordata</taxon>
        <taxon>Craniata</taxon>
        <taxon>Vertebrata</taxon>
        <taxon>Euteleostomi</taxon>
        <taxon>Actinopterygii</taxon>
        <taxon>Neopterygii</taxon>
        <taxon>Teleostei</taxon>
        <taxon>Neoteleostei</taxon>
        <taxon>Acanthomorphata</taxon>
        <taxon>Carangaria</taxon>
        <taxon>Pleuronectiformes</taxon>
        <taxon>Pleuronectoidei</taxon>
        <taxon>Scophthalmidae</taxon>
        <taxon>Scophthalmus</taxon>
    </lineage>
</organism>
<sequence length="246" mass="28630">MLLSKEEEVEELTNEFASSPYTAEHCEVLQRRFHGLEQLCRLRAWKAQRQFQFKFIEPSFAALWYRGTSFATGGKHLTQMERKDDWFDEFASIETEFGELRKSAEKEPKQEAQLTQNVSYRCDVKLVLTREPAKEFLALNIARNEIGQTAAAAIMLMVRHQQQASESIQGVYTKQQTPNFDTKYKSFTAVFIGLNTARHRLRVEKNGKMMLLANENEESPASSEKQRKCWNENENEDYQTGEMHNL</sequence>
<reference evidence="2 3" key="1">
    <citation type="submission" date="2019-06" db="EMBL/GenBank/DDBJ databases">
        <title>Draft genomes of female and male turbot (Scophthalmus maximus).</title>
        <authorList>
            <person name="Xu H."/>
            <person name="Xu X.-W."/>
            <person name="Shao C."/>
            <person name="Chen S."/>
        </authorList>
    </citation>
    <scope>NUCLEOTIDE SEQUENCE [LARGE SCALE GENOMIC DNA]</scope>
    <source>
        <strain evidence="2">Ysfricsl-2016a</strain>
        <tissue evidence="2">Blood</tissue>
    </source>
</reference>
<feature type="region of interest" description="Disordered" evidence="1">
    <location>
        <begin position="213"/>
        <end position="246"/>
    </location>
</feature>
<dbReference type="Proteomes" id="UP000438429">
    <property type="component" value="Unassembled WGS sequence"/>
</dbReference>